<dbReference type="OrthoDB" id="4773286at2759"/>
<reference evidence="2" key="1">
    <citation type="submission" date="2019-06" db="EMBL/GenBank/DDBJ databases">
        <title>Draft genome sequence of the griseofulvin-producing fungus Xylaria cubensis strain G536.</title>
        <authorList>
            <person name="Mead M.E."/>
            <person name="Raja H.A."/>
            <person name="Steenwyk J.L."/>
            <person name="Knowles S.L."/>
            <person name="Oberlies N.H."/>
            <person name="Rokas A."/>
        </authorList>
    </citation>
    <scope>NUCLEOTIDE SEQUENCE [LARGE SCALE GENOMIC DNA]</scope>
    <source>
        <strain evidence="2">G536</strain>
    </source>
</reference>
<sequence length="127" mass="13978">MQETLGYAMRNYYRNTLSERFQLARGPQPEKVIDNNSSHIRQPASRCGGVHVMNSLPSKFYAGRVELEGVTCSRLAEKSQMPDLIVTPMASVVRSAIIMGSKVNGLAAESAALVDQRLVLLDSHDDN</sequence>
<protein>
    <submittedName>
        <fullName evidence="1">Uncharacterized protein</fullName>
    </submittedName>
</protein>
<accession>A0A553I8Y9</accession>
<evidence type="ECO:0000313" key="1">
    <source>
        <dbReference type="EMBL" id="TRX96652.1"/>
    </source>
</evidence>
<proteinExistence type="predicted"/>
<organism evidence="1 2">
    <name type="scientific">Xylaria flabelliformis</name>
    <dbReference type="NCBI Taxonomy" id="2512241"/>
    <lineage>
        <taxon>Eukaryota</taxon>
        <taxon>Fungi</taxon>
        <taxon>Dikarya</taxon>
        <taxon>Ascomycota</taxon>
        <taxon>Pezizomycotina</taxon>
        <taxon>Sordariomycetes</taxon>
        <taxon>Xylariomycetidae</taxon>
        <taxon>Xylariales</taxon>
        <taxon>Xylariaceae</taxon>
        <taxon>Xylaria</taxon>
    </lineage>
</organism>
<evidence type="ECO:0000313" key="2">
    <source>
        <dbReference type="Proteomes" id="UP000319160"/>
    </source>
</evidence>
<gene>
    <name evidence="1" type="ORF">FHL15_002554</name>
</gene>
<comment type="caution">
    <text evidence="1">The sequence shown here is derived from an EMBL/GenBank/DDBJ whole genome shotgun (WGS) entry which is preliminary data.</text>
</comment>
<name>A0A553I8Y9_9PEZI</name>
<keyword evidence="2" id="KW-1185">Reference proteome</keyword>
<dbReference type="AlphaFoldDB" id="A0A553I8Y9"/>
<dbReference type="Proteomes" id="UP000319160">
    <property type="component" value="Unassembled WGS sequence"/>
</dbReference>
<dbReference type="EMBL" id="VFLP01000010">
    <property type="protein sequence ID" value="TRX96652.1"/>
    <property type="molecule type" value="Genomic_DNA"/>
</dbReference>